<dbReference type="RefSeq" id="WP_071638251.1">
    <property type="nucleotide sequence ID" value="NZ_MLFK01000010.1"/>
</dbReference>
<dbReference type="PRINTS" id="PR00080">
    <property type="entry name" value="SDRFAMILY"/>
</dbReference>
<dbReference type="SMART" id="SM00822">
    <property type="entry name" value="PKS_KR"/>
    <property type="match status" value="1"/>
</dbReference>
<dbReference type="AlphaFoldDB" id="A0A1J7BN81"/>
<evidence type="ECO:0000256" key="2">
    <source>
        <dbReference type="ARBA" id="ARBA00023002"/>
    </source>
</evidence>
<evidence type="ECO:0000313" key="5">
    <source>
        <dbReference type="EMBL" id="OIV40126.1"/>
    </source>
</evidence>
<dbReference type="InterPro" id="IPR020904">
    <property type="entry name" value="Sc_DH/Rdtase_CS"/>
</dbReference>
<evidence type="ECO:0000313" key="6">
    <source>
        <dbReference type="Proteomes" id="UP000182826"/>
    </source>
</evidence>
<sequence length="247" mass="25996">MDSLKNKIAVITGGNSGIGYAAAKQLKEQGAEVIITGRRKEAIEKAAVELGVTAITADQSNVSDIENLAQRVKQDFGKVDILFINAGIAGLGNIEQASEEQFDSIMNVNLKGAYFTLSRFIPILKDGASVVFLSSNTASMPGPGSSVYSASKTALNSVMKSAALELAPRKIRVNSVSPGPTETEVMKKVGLDESTVKGIMDVVVEKVPLKQMGKSEDVAKMVSYLSSEAAVFITGADFIMDGGMVLA</sequence>
<keyword evidence="6" id="KW-1185">Reference proteome</keyword>
<dbReference type="EMBL" id="MLFK01000010">
    <property type="protein sequence ID" value="OIV40126.1"/>
    <property type="molecule type" value="Genomic_DNA"/>
</dbReference>
<dbReference type="SUPFAM" id="SSF51735">
    <property type="entry name" value="NAD(P)-binding Rossmann-fold domains"/>
    <property type="match status" value="1"/>
</dbReference>
<dbReference type="PROSITE" id="PS00061">
    <property type="entry name" value="ADH_SHORT"/>
    <property type="match status" value="1"/>
</dbReference>
<dbReference type="Pfam" id="PF13561">
    <property type="entry name" value="adh_short_C2"/>
    <property type="match status" value="1"/>
</dbReference>
<keyword evidence="2" id="KW-0560">Oxidoreductase</keyword>
<evidence type="ECO:0000256" key="1">
    <source>
        <dbReference type="ARBA" id="ARBA00006484"/>
    </source>
</evidence>
<protein>
    <submittedName>
        <fullName evidence="5">Short-chain dehydrogenase</fullName>
    </submittedName>
</protein>
<reference evidence="5 6" key="1">
    <citation type="submission" date="2016-10" db="EMBL/GenBank/DDBJ databases">
        <title>Draft Genome Sequence of Rhizobacteria Flavobacterium johnsoniae CI04.</title>
        <authorList>
            <person name="Bravo J.I."/>
            <person name="Lozano G.L."/>
            <person name="Handelsman J."/>
        </authorList>
    </citation>
    <scope>NUCLEOTIDE SEQUENCE [LARGE SCALE GENOMIC DNA]</scope>
    <source>
        <strain evidence="5 6">CI04</strain>
    </source>
</reference>
<dbReference type="InterPro" id="IPR002347">
    <property type="entry name" value="SDR_fam"/>
</dbReference>
<dbReference type="FunFam" id="3.40.50.720:FF:000084">
    <property type="entry name" value="Short-chain dehydrogenase reductase"/>
    <property type="match status" value="1"/>
</dbReference>
<dbReference type="OrthoDB" id="9803333at2"/>
<comment type="caution">
    <text evidence="5">The sequence shown here is derived from an EMBL/GenBank/DDBJ whole genome shotgun (WGS) entry which is preliminary data.</text>
</comment>
<feature type="domain" description="Ketoreductase" evidence="4">
    <location>
        <begin position="7"/>
        <end position="183"/>
    </location>
</feature>
<keyword evidence="3" id="KW-0520">NAD</keyword>
<proteinExistence type="inferred from homology"/>
<gene>
    <name evidence="5" type="ORF">BKM63_19445</name>
</gene>
<dbReference type="PANTHER" id="PTHR24321">
    <property type="entry name" value="DEHYDROGENASES, SHORT CHAIN"/>
    <property type="match status" value="1"/>
</dbReference>
<accession>A0A1J7BN81</accession>
<dbReference type="Gene3D" id="3.40.50.720">
    <property type="entry name" value="NAD(P)-binding Rossmann-like Domain"/>
    <property type="match status" value="1"/>
</dbReference>
<comment type="similarity">
    <text evidence="1">Belongs to the short-chain dehydrogenases/reductases (SDR) family.</text>
</comment>
<dbReference type="CDD" id="cd05233">
    <property type="entry name" value="SDR_c"/>
    <property type="match status" value="1"/>
</dbReference>
<name>A0A1J7BN81_FLAJO</name>
<dbReference type="PRINTS" id="PR00081">
    <property type="entry name" value="GDHRDH"/>
</dbReference>
<dbReference type="InterPro" id="IPR036291">
    <property type="entry name" value="NAD(P)-bd_dom_sf"/>
</dbReference>
<dbReference type="GO" id="GO:0016491">
    <property type="term" value="F:oxidoreductase activity"/>
    <property type="evidence" value="ECO:0007669"/>
    <property type="project" value="UniProtKB-KW"/>
</dbReference>
<dbReference type="Proteomes" id="UP000182826">
    <property type="component" value="Unassembled WGS sequence"/>
</dbReference>
<organism evidence="5 6">
    <name type="scientific">Flavobacterium johnsoniae</name>
    <name type="common">Cytophaga johnsonae</name>
    <dbReference type="NCBI Taxonomy" id="986"/>
    <lineage>
        <taxon>Bacteria</taxon>
        <taxon>Pseudomonadati</taxon>
        <taxon>Bacteroidota</taxon>
        <taxon>Flavobacteriia</taxon>
        <taxon>Flavobacteriales</taxon>
        <taxon>Flavobacteriaceae</taxon>
        <taxon>Flavobacterium</taxon>
    </lineage>
</organism>
<dbReference type="PANTHER" id="PTHR24321:SF8">
    <property type="entry name" value="ESTRADIOL 17-BETA-DEHYDROGENASE 8-RELATED"/>
    <property type="match status" value="1"/>
</dbReference>
<evidence type="ECO:0000259" key="4">
    <source>
        <dbReference type="SMART" id="SM00822"/>
    </source>
</evidence>
<dbReference type="InterPro" id="IPR057326">
    <property type="entry name" value="KR_dom"/>
</dbReference>
<evidence type="ECO:0000256" key="3">
    <source>
        <dbReference type="ARBA" id="ARBA00023027"/>
    </source>
</evidence>